<name>A0ABU4Y4S9_9HYPH</name>
<dbReference type="EMBL" id="JAVIIW010000030">
    <property type="protein sequence ID" value="MDX8481313.1"/>
    <property type="molecule type" value="Genomic_DNA"/>
</dbReference>
<dbReference type="Pfam" id="PF03466">
    <property type="entry name" value="LysR_substrate"/>
    <property type="match status" value="1"/>
</dbReference>
<organism evidence="6 7">
    <name type="scientific">Mesorhizobium album</name>
    <dbReference type="NCBI Taxonomy" id="3072314"/>
    <lineage>
        <taxon>Bacteria</taxon>
        <taxon>Pseudomonadati</taxon>
        <taxon>Pseudomonadota</taxon>
        <taxon>Alphaproteobacteria</taxon>
        <taxon>Hyphomicrobiales</taxon>
        <taxon>Phyllobacteriaceae</taxon>
        <taxon>Mesorhizobium</taxon>
    </lineage>
</organism>
<dbReference type="Proteomes" id="UP001287059">
    <property type="component" value="Unassembled WGS sequence"/>
</dbReference>
<sequence length="295" mass="32779">MEIRHLRYFVAVAECGLVTKAAQQLHVSQPPLSRAIREFEDELGVDLFSRHKQRLTLTIVGEVLLEEAKTILSRVNGFKLRAEALSHGKHGRIRVGYVDGAMQGGILSAHLRGLSTRCPSVQVDLMPLSTEAQLRALSDGMIDVGIVYTPRSQDHEVATYKLLSDDMVLAYSVHDELAANPDIRPADLDGGAWIAVSREGDSSWRDRFASRCAEAGFHPDIRYEVTQLSAMLGLVETGVGRAFVQTSATRMQVPGVEFRPLPWWTDTVDYWLAWRKRHPVPVVEQLLIASGIQTA</sequence>
<keyword evidence="4" id="KW-0804">Transcription</keyword>
<evidence type="ECO:0000313" key="6">
    <source>
        <dbReference type="EMBL" id="MDX8481313.1"/>
    </source>
</evidence>
<evidence type="ECO:0000259" key="5">
    <source>
        <dbReference type="PROSITE" id="PS50931"/>
    </source>
</evidence>
<dbReference type="InterPro" id="IPR036388">
    <property type="entry name" value="WH-like_DNA-bd_sf"/>
</dbReference>
<dbReference type="InterPro" id="IPR005119">
    <property type="entry name" value="LysR_subst-bd"/>
</dbReference>
<keyword evidence="7" id="KW-1185">Reference proteome</keyword>
<keyword evidence="3" id="KW-0238">DNA-binding</keyword>
<dbReference type="PRINTS" id="PR00039">
    <property type="entry name" value="HTHLYSR"/>
</dbReference>
<dbReference type="Gene3D" id="1.10.10.10">
    <property type="entry name" value="Winged helix-like DNA-binding domain superfamily/Winged helix DNA-binding domain"/>
    <property type="match status" value="1"/>
</dbReference>
<accession>A0ABU4Y4S9</accession>
<reference evidence="6 7" key="1">
    <citation type="submission" date="2023-08" db="EMBL/GenBank/DDBJ databases">
        <title>Implementing the SeqCode for naming new Mesorhizobium species isolated from Vachellia karroo root nodules.</title>
        <authorList>
            <person name="Van Lill M."/>
        </authorList>
    </citation>
    <scope>NUCLEOTIDE SEQUENCE [LARGE SCALE GENOMIC DNA]</scope>
    <source>
        <strain evidence="6 7">VK24D</strain>
    </source>
</reference>
<evidence type="ECO:0000256" key="3">
    <source>
        <dbReference type="ARBA" id="ARBA00023125"/>
    </source>
</evidence>
<dbReference type="InterPro" id="IPR036390">
    <property type="entry name" value="WH_DNA-bd_sf"/>
</dbReference>
<dbReference type="Pfam" id="PF00126">
    <property type="entry name" value="HTH_1"/>
    <property type="match status" value="1"/>
</dbReference>
<dbReference type="PROSITE" id="PS50931">
    <property type="entry name" value="HTH_LYSR"/>
    <property type="match status" value="1"/>
</dbReference>
<evidence type="ECO:0000256" key="4">
    <source>
        <dbReference type="ARBA" id="ARBA00023163"/>
    </source>
</evidence>
<dbReference type="PANTHER" id="PTHR30346:SF28">
    <property type="entry name" value="HTH-TYPE TRANSCRIPTIONAL REGULATOR CYNR"/>
    <property type="match status" value="1"/>
</dbReference>
<gene>
    <name evidence="6" type="ORF">RFN28_23050</name>
</gene>
<comment type="similarity">
    <text evidence="1">Belongs to the LysR transcriptional regulatory family.</text>
</comment>
<dbReference type="SUPFAM" id="SSF46785">
    <property type="entry name" value="Winged helix' DNA-binding domain"/>
    <property type="match status" value="1"/>
</dbReference>
<dbReference type="RefSeq" id="WP_320289521.1">
    <property type="nucleotide sequence ID" value="NZ_JAVIIW010000030.1"/>
</dbReference>
<evidence type="ECO:0000256" key="2">
    <source>
        <dbReference type="ARBA" id="ARBA00023015"/>
    </source>
</evidence>
<proteinExistence type="inferred from homology"/>
<protein>
    <submittedName>
        <fullName evidence="6">LysR family transcriptional regulator</fullName>
    </submittedName>
</protein>
<dbReference type="Gene3D" id="3.40.190.10">
    <property type="entry name" value="Periplasmic binding protein-like II"/>
    <property type="match status" value="2"/>
</dbReference>
<dbReference type="InterPro" id="IPR000847">
    <property type="entry name" value="LysR_HTH_N"/>
</dbReference>
<evidence type="ECO:0000256" key="1">
    <source>
        <dbReference type="ARBA" id="ARBA00009437"/>
    </source>
</evidence>
<dbReference type="SUPFAM" id="SSF53850">
    <property type="entry name" value="Periplasmic binding protein-like II"/>
    <property type="match status" value="1"/>
</dbReference>
<comment type="caution">
    <text evidence="6">The sequence shown here is derived from an EMBL/GenBank/DDBJ whole genome shotgun (WGS) entry which is preliminary data.</text>
</comment>
<feature type="domain" description="HTH lysR-type" evidence="5">
    <location>
        <begin position="1"/>
        <end position="58"/>
    </location>
</feature>
<dbReference type="PANTHER" id="PTHR30346">
    <property type="entry name" value="TRANSCRIPTIONAL DUAL REGULATOR HCAR-RELATED"/>
    <property type="match status" value="1"/>
</dbReference>
<dbReference type="CDD" id="cd08414">
    <property type="entry name" value="PBP2_LTTR_aromatics_like"/>
    <property type="match status" value="1"/>
</dbReference>
<keyword evidence="2" id="KW-0805">Transcription regulation</keyword>
<evidence type="ECO:0000313" key="7">
    <source>
        <dbReference type="Proteomes" id="UP001287059"/>
    </source>
</evidence>